<proteinExistence type="predicted"/>
<reference evidence="1 2" key="1">
    <citation type="submission" date="2016-08" db="EMBL/GenBank/DDBJ databases">
        <title>A Parts List for Fungal Cellulosomes Revealed by Comparative Genomics.</title>
        <authorList>
            <consortium name="DOE Joint Genome Institute"/>
            <person name="Haitjema C.H."/>
            <person name="Gilmore S.P."/>
            <person name="Henske J.K."/>
            <person name="Solomon K.V."/>
            <person name="De Groot R."/>
            <person name="Kuo A."/>
            <person name="Mondo S.J."/>
            <person name="Salamov A.A."/>
            <person name="Labutti K."/>
            <person name="Zhao Z."/>
            <person name="Chiniquy J."/>
            <person name="Barry K."/>
            <person name="Brewer H.M."/>
            <person name="Purvine S.O."/>
            <person name="Wright A.T."/>
            <person name="Boxma B."/>
            <person name="Van Alen T."/>
            <person name="Hackstein J.H."/>
            <person name="Baker S.E."/>
            <person name="Grigoriev I.V."/>
            <person name="O'Malley M.A."/>
        </authorList>
    </citation>
    <scope>NUCLEOTIDE SEQUENCE [LARGE SCALE GENOMIC DNA]</scope>
    <source>
        <strain evidence="1 2">G1</strain>
    </source>
</reference>
<evidence type="ECO:0000313" key="1">
    <source>
        <dbReference type="EMBL" id="ORY84566.1"/>
    </source>
</evidence>
<organism evidence="1 2">
    <name type="scientific">Neocallimastix californiae</name>
    <dbReference type="NCBI Taxonomy" id="1754190"/>
    <lineage>
        <taxon>Eukaryota</taxon>
        <taxon>Fungi</taxon>
        <taxon>Fungi incertae sedis</taxon>
        <taxon>Chytridiomycota</taxon>
        <taxon>Chytridiomycota incertae sedis</taxon>
        <taxon>Neocallimastigomycetes</taxon>
        <taxon>Neocallimastigales</taxon>
        <taxon>Neocallimastigaceae</taxon>
        <taxon>Neocallimastix</taxon>
    </lineage>
</organism>
<dbReference type="EMBL" id="MCOG01000005">
    <property type="protein sequence ID" value="ORY84566.1"/>
    <property type="molecule type" value="Genomic_DNA"/>
</dbReference>
<gene>
    <name evidence="1" type="ORF">LY90DRAFT_499281</name>
</gene>
<dbReference type="AlphaFoldDB" id="A0A1Y2FMW6"/>
<comment type="caution">
    <text evidence="1">The sequence shown here is derived from an EMBL/GenBank/DDBJ whole genome shotgun (WGS) entry which is preliminary data.</text>
</comment>
<name>A0A1Y2FMW6_9FUNG</name>
<dbReference type="Proteomes" id="UP000193920">
    <property type="component" value="Unassembled WGS sequence"/>
</dbReference>
<sequence>MTTVENIRDANFNECTLNSFDTINGNTINENIINENTINEDYINENRINKDYINEDQKLAENQERNTQKIQNIEESIKMAIKMKAMSKFYMIIEKVMKIML</sequence>
<keyword evidence="2" id="KW-1185">Reference proteome</keyword>
<accession>A0A1Y2FMW6</accession>
<evidence type="ECO:0000313" key="2">
    <source>
        <dbReference type="Proteomes" id="UP000193920"/>
    </source>
</evidence>
<protein>
    <submittedName>
        <fullName evidence="1">Uncharacterized protein</fullName>
    </submittedName>
</protein>